<comment type="caution">
    <text evidence="9">The sequence shown here is derived from an EMBL/GenBank/DDBJ whole genome shotgun (WGS) entry which is preliminary data.</text>
</comment>
<comment type="catalytic activity">
    <reaction evidence="1">
        <text>Hydrolysis of (1-&gt;3)-beta-D-glucosidic linkages in (1-&gt;3)-beta-D-glucans.</text>
        <dbReference type="EC" id="3.2.1.39"/>
    </reaction>
</comment>
<dbReference type="GO" id="GO:0042973">
    <property type="term" value="F:glucan endo-1,3-beta-D-glucosidase activity"/>
    <property type="evidence" value="ECO:0007669"/>
    <property type="project" value="UniProtKB-EC"/>
</dbReference>
<evidence type="ECO:0000256" key="5">
    <source>
        <dbReference type="ARBA" id="ARBA00022801"/>
    </source>
</evidence>
<evidence type="ECO:0000256" key="3">
    <source>
        <dbReference type="ARBA" id="ARBA00012780"/>
    </source>
</evidence>
<keyword evidence="4 8" id="KW-0732">Signal</keyword>
<feature type="chain" id="PRO_5032656898" description="glucan endo-1,3-beta-D-glucosidase" evidence="8">
    <location>
        <begin position="32"/>
        <end position="405"/>
    </location>
</feature>
<dbReference type="InterPro" id="IPR000490">
    <property type="entry name" value="Glyco_hydro_17"/>
</dbReference>
<dbReference type="OrthoDB" id="77201at2759"/>
<dbReference type="InterPro" id="IPR017853">
    <property type="entry name" value="GH"/>
</dbReference>
<keyword evidence="6" id="KW-0326">Glycosidase</keyword>
<feature type="signal peptide" evidence="8">
    <location>
        <begin position="1"/>
        <end position="31"/>
    </location>
</feature>
<name>A0A833QQJ1_9POAL</name>
<dbReference type="Gene3D" id="3.20.20.80">
    <property type="entry name" value="Glycosidases"/>
    <property type="match status" value="1"/>
</dbReference>
<comment type="similarity">
    <text evidence="2 7">Belongs to the glycosyl hydrolase 17 family.</text>
</comment>
<sequence>MPLHWRLQCLPTLLLPLLFLSLPPWVPQCSATPIALVGINYGRVGNNLPPPSAVPALLASLGIGRVRLYDTDPSVLRAFANTGVELVVGLTDRCVEGVTTPDGAMAWIKGNIQPYVPATKISMITVGNEVLTSNNTAYSRLLLPAMQSLHDALATCSLGNIAVTSAHSLAILATSYPPSTTYFRKDLLPVICPILAFHAKTGSPFMINAYPYFAYDAQPNHVDIEYVLLEPGYRGILDNGTGLTYPNMLLAQVDAVYHAINAAGGDSANKIEVRISETGWPSAGDSNENGASPENAAKYNSNVMRLVAQNKGTPLRPGVTLRAYVFALFNENQKDGPTSERNYGLFKPDGTPVYPLGYSLPADNSTSGTHGGGTSGSFGYGANSTSGPPDDGYYSISGAIAVSWT</sequence>
<protein>
    <recommendedName>
        <fullName evidence="3">glucan endo-1,3-beta-D-glucosidase</fullName>
        <ecNumber evidence="3">3.2.1.39</ecNumber>
    </recommendedName>
</protein>
<dbReference type="SUPFAM" id="SSF51445">
    <property type="entry name" value="(Trans)glycosidases"/>
    <property type="match status" value="1"/>
</dbReference>
<evidence type="ECO:0000256" key="6">
    <source>
        <dbReference type="ARBA" id="ARBA00023295"/>
    </source>
</evidence>
<dbReference type="Proteomes" id="UP000623129">
    <property type="component" value="Unassembled WGS sequence"/>
</dbReference>
<evidence type="ECO:0000256" key="1">
    <source>
        <dbReference type="ARBA" id="ARBA00000382"/>
    </source>
</evidence>
<gene>
    <name evidence="9" type="ORF">FCM35_KLT07181</name>
</gene>
<dbReference type="FunFam" id="3.20.20.80:FF:000005">
    <property type="entry name" value="Glucan endo-1,3-beta-glucosidase 14"/>
    <property type="match status" value="1"/>
</dbReference>
<dbReference type="PANTHER" id="PTHR32227">
    <property type="entry name" value="GLUCAN ENDO-1,3-BETA-GLUCOSIDASE BG1-RELATED-RELATED"/>
    <property type="match status" value="1"/>
</dbReference>
<evidence type="ECO:0000256" key="7">
    <source>
        <dbReference type="RuleBase" id="RU004335"/>
    </source>
</evidence>
<organism evidence="9 10">
    <name type="scientific">Carex littledalei</name>
    <dbReference type="NCBI Taxonomy" id="544730"/>
    <lineage>
        <taxon>Eukaryota</taxon>
        <taxon>Viridiplantae</taxon>
        <taxon>Streptophyta</taxon>
        <taxon>Embryophyta</taxon>
        <taxon>Tracheophyta</taxon>
        <taxon>Spermatophyta</taxon>
        <taxon>Magnoliopsida</taxon>
        <taxon>Liliopsida</taxon>
        <taxon>Poales</taxon>
        <taxon>Cyperaceae</taxon>
        <taxon>Cyperoideae</taxon>
        <taxon>Cariceae</taxon>
        <taxon>Carex</taxon>
        <taxon>Carex subgen. Euthyceras</taxon>
    </lineage>
</organism>
<dbReference type="InterPro" id="IPR044965">
    <property type="entry name" value="Glyco_hydro_17_plant"/>
</dbReference>
<keyword evidence="5" id="KW-0378">Hydrolase</keyword>
<evidence type="ECO:0000313" key="10">
    <source>
        <dbReference type="Proteomes" id="UP000623129"/>
    </source>
</evidence>
<evidence type="ECO:0000313" key="9">
    <source>
        <dbReference type="EMBL" id="KAF3327063.1"/>
    </source>
</evidence>
<evidence type="ECO:0000256" key="2">
    <source>
        <dbReference type="ARBA" id="ARBA00008773"/>
    </source>
</evidence>
<accession>A0A833QQJ1</accession>
<dbReference type="AlphaFoldDB" id="A0A833QQJ1"/>
<dbReference type="EC" id="3.2.1.39" evidence="3"/>
<evidence type="ECO:0000256" key="8">
    <source>
        <dbReference type="SAM" id="SignalP"/>
    </source>
</evidence>
<proteinExistence type="inferred from homology"/>
<reference evidence="9" key="1">
    <citation type="submission" date="2020-01" db="EMBL/GenBank/DDBJ databases">
        <title>Genome sequence of Kobresia littledalei, the first chromosome-level genome in the family Cyperaceae.</title>
        <authorList>
            <person name="Qu G."/>
        </authorList>
    </citation>
    <scope>NUCLEOTIDE SEQUENCE</scope>
    <source>
        <strain evidence="9">C.B.Clarke</strain>
        <tissue evidence="9">Leaf</tissue>
    </source>
</reference>
<dbReference type="Pfam" id="PF00332">
    <property type="entry name" value="Glyco_hydro_17"/>
    <property type="match status" value="1"/>
</dbReference>
<evidence type="ECO:0000256" key="4">
    <source>
        <dbReference type="ARBA" id="ARBA00022729"/>
    </source>
</evidence>
<dbReference type="EMBL" id="SWLB01000017">
    <property type="protein sequence ID" value="KAF3327063.1"/>
    <property type="molecule type" value="Genomic_DNA"/>
</dbReference>
<dbReference type="GO" id="GO:0005975">
    <property type="term" value="P:carbohydrate metabolic process"/>
    <property type="evidence" value="ECO:0007669"/>
    <property type="project" value="InterPro"/>
</dbReference>
<keyword evidence="10" id="KW-1185">Reference proteome</keyword>